<dbReference type="FunFam" id="3.30.479.30:FF:000004">
    <property type="entry name" value="Putative membrane protease family, stomatin"/>
    <property type="match status" value="1"/>
</dbReference>
<dbReference type="Gene3D" id="3.30.479.30">
    <property type="entry name" value="Band 7 domain"/>
    <property type="match status" value="1"/>
</dbReference>
<dbReference type="PANTHER" id="PTHR10264">
    <property type="entry name" value="BAND 7 PROTEIN-RELATED"/>
    <property type="match status" value="1"/>
</dbReference>
<feature type="domain" description="Band 7" evidence="4">
    <location>
        <begin position="113"/>
        <end position="271"/>
    </location>
</feature>
<dbReference type="CDD" id="cd13775">
    <property type="entry name" value="SPFH_eoslipins_u3"/>
    <property type="match status" value="1"/>
</dbReference>
<reference evidence="5 6" key="1">
    <citation type="submission" date="2022-12" db="EMBL/GenBank/DDBJ databases">
        <title>Metagenome assembled genome from gulf of manar.</title>
        <authorList>
            <person name="Kohli P."/>
            <person name="Pk S."/>
            <person name="Venkata Ramana C."/>
            <person name="Sasikala C."/>
        </authorList>
    </citation>
    <scope>NUCLEOTIDE SEQUENCE [LARGE SCALE GENOMIC DNA]</scope>
    <source>
        <strain evidence="5">JB008</strain>
    </source>
</reference>
<dbReference type="PANTHER" id="PTHR10264:SF19">
    <property type="entry name" value="AT06885P-RELATED"/>
    <property type="match status" value="1"/>
</dbReference>
<dbReference type="Proteomes" id="UP001221217">
    <property type="component" value="Unassembled WGS sequence"/>
</dbReference>
<dbReference type="InterPro" id="IPR036013">
    <property type="entry name" value="Band_7/SPFH_dom_sf"/>
</dbReference>
<evidence type="ECO:0000256" key="1">
    <source>
        <dbReference type="ARBA" id="ARBA00004167"/>
    </source>
</evidence>
<dbReference type="EMBL" id="JAQQAL010000011">
    <property type="protein sequence ID" value="MDC7226364.1"/>
    <property type="molecule type" value="Genomic_DNA"/>
</dbReference>
<evidence type="ECO:0000313" key="6">
    <source>
        <dbReference type="Proteomes" id="UP001221217"/>
    </source>
</evidence>
<feature type="transmembrane region" description="Helical" evidence="3">
    <location>
        <begin position="98"/>
        <end position="119"/>
    </location>
</feature>
<keyword evidence="3" id="KW-0812">Transmembrane</keyword>
<evidence type="ECO:0000313" key="5">
    <source>
        <dbReference type="EMBL" id="MDC7226364.1"/>
    </source>
</evidence>
<dbReference type="Pfam" id="PF01145">
    <property type="entry name" value="Band_7"/>
    <property type="match status" value="1"/>
</dbReference>
<dbReference type="Gene3D" id="6.10.250.2090">
    <property type="match status" value="1"/>
</dbReference>
<evidence type="ECO:0000256" key="3">
    <source>
        <dbReference type="SAM" id="Phobius"/>
    </source>
</evidence>
<protein>
    <submittedName>
        <fullName evidence="5">SPFH domain-containing protein</fullName>
    </submittedName>
</protein>
<comment type="similarity">
    <text evidence="2">Belongs to the band 7/mec-2 family.</text>
</comment>
<dbReference type="InterPro" id="IPR043202">
    <property type="entry name" value="Band-7_stomatin-like"/>
</dbReference>
<evidence type="ECO:0000256" key="2">
    <source>
        <dbReference type="ARBA" id="ARBA00008164"/>
    </source>
</evidence>
<dbReference type="SMART" id="SM00244">
    <property type="entry name" value="PHB"/>
    <property type="match status" value="1"/>
</dbReference>
<feature type="transmembrane region" description="Helical" evidence="3">
    <location>
        <begin position="23"/>
        <end position="43"/>
    </location>
</feature>
<gene>
    <name evidence="5" type="ORF">PQJ61_06340</name>
</gene>
<sequence>MNLFQTKSNRVKNIQTPVLHKDFSYSAVSFLVLGIFVAVGVFIQLQLFPDSEIESIVQLTAGLFFGGVLMALLPIWLFSIVIIAAIWINLLAFFSLDFWPLAALGSIGILVSASVELVYQWDKVVILRAGKFRKVHGPGLFILLPLLDRTAAYVDTRIRATDFSAEKTLTVDTVPVHVDALCFWMIWDAQKAVLEVENYLEAVTLSAQTALRDSIGKHDLASLLSEREELGREIQQALDSKTNPWGVSIMSVEITDIIIPKELENAMSKQAQAERERQSRVILSNAEVEIAEKFELAAEKYSNNPTAFQLRAMNMVYEGLRQNNSMMLMPSSALDNMNLGTVLGTQAMNDINKLKTETKEKQDD</sequence>
<dbReference type="AlphaFoldDB" id="A0AAJ1IBY1"/>
<name>A0AAJ1IBY1_9SPIO</name>
<feature type="transmembrane region" description="Helical" evidence="3">
    <location>
        <begin position="63"/>
        <end position="92"/>
    </location>
</feature>
<keyword evidence="3" id="KW-1133">Transmembrane helix</keyword>
<dbReference type="SUPFAM" id="SSF117892">
    <property type="entry name" value="Band 7/SPFH domain"/>
    <property type="match status" value="1"/>
</dbReference>
<comment type="caution">
    <text evidence="5">The sequence shown here is derived from an EMBL/GenBank/DDBJ whole genome shotgun (WGS) entry which is preliminary data.</text>
</comment>
<dbReference type="InterPro" id="IPR001972">
    <property type="entry name" value="Stomatin_HflK_fam"/>
</dbReference>
<organism evidence="5 6">
    <name type="scientific">Candidatus Thalassospirochaeta sargassi</name>
    <dbReference type="NCBI Taxonomy" id="3119039"/>
    <lineage>
        <taxon>Bacteria</taxon>
        <taxon>Pseudomonadati</taxon>
        <taxon>Spirochaetota</taxon>
        <taxon>Spirochaetia</taxon>
        <taxon>Spirochaetales</taxon>
        <taxon>Spirochaetaceae</taxon>
        <taxon>Candidatus Thalassospirochaeta</taxon>
    </lineage>
</organism>
<comment type="subcellular location">
    <subcellularLocation>
        <location evidence="1">Membrane</location>
        <topology evidence="1">Single-pass membrane protein</topology>
    </subcellularLocation>
</comment>
<dbReference type="GO" id="GO:0005886">
    <property type="term" value="C:plasma membrane"/>
    <property type="evidence" value="ECO:0007669"/>
    <property type="project" value="InterPro"/>
</dbReference>
<dbReference type="InterPro" id="IPR001107">
    <property type="entry name" value="Band_7"/>
</dbReference>
<dbReference type="GO" id="GO:0098552">
    <property type="term" value="C:side of membrane"/>
    <property type="evidence" value="ECO:0007669"/>
    <property type="project" value="UniProtKB-ARBA"/>
</dbReference>
<proteinExistence type="inferred from homology"/>
<keyword evidence="3" id="KW-0472">Membrane</keyword>
<evidence type="ECO:0000259" key="4">
    <source>
        <dbReference type="SMART" id="SM00244"/>
    </source>
</evidence>
<dbReference type="PRINTS" id="PR00721">
    <property type="entry name" value="STOMATIN"/>
</dbReference>
<accession>A0AAJ1IBY1</accession>